<sequence length="201" mass="22179">MEVFYKHFSLRACFLALWIILVQASRLHIVSIPETPAEGQNVTFSVERVQGNIREVNWYRGMASQGSTRIFTFFPRNPRPQRNGVQFTNREFGFHNGSIQITGLKPSDVGQYNVVIILRPQEILNASVELRLGTPSVATSTATTVTTATTTGTSPLMEVPKEPSKLGWIVAGVLVGVLLCGALVAIMVYRFVLQKSEHSTG</sequence>
<dbReference type="CTD" id="56971"/>
<evidence type="ECO:0000256" key="3">
    <source>
        <dbReference type="ARBA" id="ARBA00038222"/>
    </source>
</evidence>
<name>A0A6I9Y0K5_9SAUR</name>
<evidence type="ECO:0000256" key="1">
    <source>
        <dbReference type="ARBA" id="ARBA00022729"/>
    </source>
</evidence>
<dbReference type="SUPFAM" id="SSF48726">
    <property type="entry name" value="Immunoglobulin"/>
    <property type="match status" value="1"/>
</dbReference>
<feature type="transmembrane region" description="Helical" evidence="4">
    <location>
        <begin position="166"/>
        <end position="189"/>
    </location>
</feature>
<dbReference type="InterPro" id="IPR013783">
    <property type="entry name" value="Ig-like_fold"/>
</dbReference>
<feature type="chain" id="PRO_5026729516" evidence="5">
    <location>
        <begin position="25"/>
        <end position="201"/>
    </location>
</feature>
<evidence type="ECO:0000256" key="2">
    <source>
        <dbReference type="ARBA" id="ARBA00023180"/>
    </source>
</evidence>
<dbReference type="GeneID" id="106547645"/>
<dbReference type="KEGG" id="tsr:106547645"/>
<keyword evidence="2" id="KW-0325">Glycoprotein</keyword>
<organism evidence="7 8">
    <name type="scientific">Thamnophis sirtalis</name>
    <dbReference type="NCBI Taxonomy" id="35019"/>
    <lineage>
        <taxon>Eukaryota</taxon>
        <taxon>Metazoa</taxon>
        <taxon>Chordata</taxon>
        <taxon>Craniata</taxon>
        <taxon>Vertebrata</taxon>
        <taxon>Euteleostomi</taxon>
        <taxon>Lepidosauria</taxon>
        <taxon>Squamata</taxon>
        <taxon>Bifurcata</taxon>
        <taxon>Unidentata</taxon>
        <taxon>Episquamata</taxon>
        <taxon>Toxicofera</taxon>
        <taxon>Serpentes</taxon>
        <taxon>Colubroidea</taxon>
        <taxon>Colubridae</taxon>
        <taxon>Natricinae</taxon>
        <taxon>Thamnophis</taxon>
    </lineage>
</organism>
<keyword evidence="1 5" id="KW-0732">Signal</keyword>
<keyword evidence="7" id="KW-1185">Reference proteome</keyword>
<reference evidence="8" key="1">
    <citation type="submission" date="2025-08" db="UniProtKB">
        <authorList>
            <consortium name="RefSeq"/>
        </authorList>
    </citation>
    <scope>IDENTIFICATION</scope>
    <source>
        <tissue evidence="8">Skeletal muscle</tissue>
    </source>
</reference>
<keyword evidence="4" id="KW-0812">Transmembrane</keyword>
<dbReference type="Proteomes" id="UP000504617">
    <property type="component" value="Unplaced"/>
</dbReference>
<dbReference type="OrthoDB" id="9048100at2759"/>
<keyword evidence="4" id="KW-0472">Membrane</keyword>
<dbReference type="AlphaFoldDB" id="A0A6I9Y0K5"/>
<evidence type="ECO:0000313" key="8">
    <source>
        <dbReference type="RefSeq" id="XP_013920347.1"/>
    </source>
</evidence>
<dbReference type="PANTHER" id="PTHR44427">
    <property type="entry name" value="CARCINOEMBRYONIC ANTIGEN-RELATED CELL ADHESION MOLECULE 19"/>
    <property type="match status" value="1"/>
</dbReference>
<feature type="domain" description="Immunoglobulin V-set" evidence="6">
    <location>
        <begin position="37"/>
        <end position="131"/>
    </location>
</feature>
<dbReference type="InterPro" id="IPR050831">
    <property type="entry name" value="CEA_cell_adhesion"/>
</dbReference>
<evidence type="ECO:0000259" key="6">
    <source>
        <dbReference type="Pfam" id="PF07686"/>
    </source>
</evidence>
<dbReference type="Pfam" id="PF07686">
    <property type="entry name" value="V-set"/>
    <property type="match status" value="1"/>
</dbReference>
<dbReference type="RefSeq" id="XP_013920347.1">
    <property type="nucleotide sequence ID" value="XM_014064872.1"/>
</dbReference>
<dbReference type="InterPro" id="IPR036179">
    <property type="entry name" value="Ig-like_dom_sf"/>
</dbReference>
<proteinExistence type="inferred from homology"/>
<dbReference type="PANTHER" id="PTHR44427:SF21">
    <property type="entry name" value="CEA CELL ADHESION MOLECULE 19"/>
    <property type="match status" value="1"/>
</dbReference>
<protein>
    <submittedName>
        <fullName evidence="8">Carcinoembryonic antigen-related cell adhesion molecule 19</fullName>
    </submittedName>
</protein>
<dbReference type="InterPro" id="IPR013106">
    <property type="entry name" value="Ig_V-set"/>
</dbReference>
<comment type="similarity">
    <text evidence="3">Belongs to the immunoglobulin superfamily. CEA family.</text>
</comment>
<gene>
    <name evidence="8" type="primary">CEACAM19</name>
</gene>
<keyword evidence="4" id="KW-1133">Transmembrane helix</keyword>
<evidence type="ECO:0000256" key="5">
    <source>
        <dbReference type="SAM" id="SignalP"/>
    </source>
</evidence>
<feature type="signal peptide" evidence="5">
    <location>
        <begin position="1"/>
        <end position="24"/>
    </location>
</feature>
<dbReference type="Gene3D" id="2.60.40.10">
    <property type="entry name" value="Immunoglobulins"/>
    <property type="match status" value="1"/>
</dbReference>
<accession>A0A6I9Y0K5</accession>
<evidence type="ECO:0000313" key="7">
    <source>
        <dbReference type="Proteomes" id="UP000504617"/>
    </source>
</evidence>
<evidence type="ECO:0000256" key="4">
    <source>
        <dbReference type="SAM" id="Phobius"/>
    </source>
</evidence>